<dbReference type="InterPro" id="IPR057135">
    <property type="entry name" value="At4g27190-like_LRR"/>
</dbReference>
<name>A0A2G9I4F5_9LAMI</name>
<evidence type="ECO:0000256" key="1">
    <source>
        <dbReference type="ARBA" id="ARBA00022821"/>
    </source>
</evidence>
<dbReference type="PANTHER" id="PTHR33463">
    <property type="entry name" value="NB-ARC DOMAIN-CONTAINING PROTEIN-RELATED"/>
    <property type="match status" value="1"/>
</dbReference>
<dbReference type="PANTHER" id="PTHR33463:SF204">
    <property type="entry name" value="NB-ARC DOMAIN-CONTAINING PROTEIN"/>
    <property type="match status" value="1"/>
</dbReference>
<organism evidence="3 4">
    <name type="scientific">Handroanthus impetiginosus</name>
    <dbReference type="NCBI Taxonomy" id="429701"/>
    <lineage>
        <taxon>Eukaryota</taxon>
        <taxon>Viridiplantae</taxon>
        <taxon>Streptophyta</taxon>
        <taxon>Embryophyta</taxon>
        <taxon>Tracheophyta</taxon>
        <taxon>Spermatophyta</taxon>
        <taxon>Magnoliopsida</taxon>
        <taxon>eudicotyledons</taxon>
        <taxon>Gunneridae</taxon>
        <taxon>Pentapetalae</taxon>
        <taxon>asterids</taxon>
        <taxon>lamiids</taxon>
        <taxon>Lamiales</taxon>
        <taxon>Bignoniaceae</taxon>
        <taxon>Crescentiina</taxon>
        <taxon>Tabebuia alliance</taxon>
        <taxon>Handroanthus</taxon>
    </lineage>
</organism>
<gene>
    <name evidence="3" type="ORF">CDL12_02624</name>
</gene>
<dbReference type="STRING" id="429701.A0A2G9I4F5"/>
<proteinExistence type="predicted"/>
<dbReference type="AlphaFoldDB" id="A0A2G9I4F5"/>
<comment type="caution">
    <text evidence="3">The sequence shown here is derived from an EMBL/GenBank/DDBJ whole genome shotgun (WGS) entry which is preliminary data.</text>
</comment>
<dbReference type="InterPro" id="IPR032675">
    <property type="entry name" value="LRR_dom_sf"/>
</dbReference>
<evidence type="ECO:0000259" key="2">
    <source>
        <dbReference type="Pfam" id="PF23247"/>
    </source>
</evidence>
<evidence type="ECO:0000313" key="4">
    <source>
        <dbReference type="Proteomes" id="UP000231279"/>
    </source>
</evidence>
<dbReference type="EMBL" id="NKXS01000382">
    <property type="protein sequence ID" value="PIN24642.1"/>
    <property type="molecule type" value="Genomic_DNA"/>
</dbReference>
<dbReference type="Gene3D" id="3.80.10.10">
    <property type="entry name" value="Ribonuclease Inhibitor"/>
    <property type="match status" value="1"/>
</dbReference>
<dbReference type="InterPro" id="IPR050905">
    <property type="entry name" value="Plant_NBS-LRR"/>
</dbReference>
<accession>A0A2G9I4F5</accession>
<feature type="domain" description="Disease resistance protein At4g27190-like leucine-rich repeats" evidence="2">
    <location>
        <begin position="220"/>
        <end position="322"/>
    </location>
</feature>
<keyword evidence="1" id="KW-0611">Plant defense</keyword>
<dbReference type="Pfam" id="PF23247">
    <property type="entry name" value="LRR_RPS2"/>
    <property type="match status" value="1"/>
</dbReference>
<dbReference type="SUPFAM" id="SSF52058">
    <property type="entry name" value="L domain-like"/>
    <property type="match status" value="1"/>
</dbReference>
<protein>
    <recommendedName>
        <fullName evidence="2">Disease resistance protein At4g27190-like leucine-rich repeats domain-containing protein</fullName>
    </recommendedName>
</protein>
<sequence>MEELVNLRFLSLYQAGYLNILPKSLFLKFALLQCFHLPFQIKARVEEIVRLKHFEEFWGLMKSVSDVNKYIRYKQSHLTMFKIIVLGGFIHYNWLVSMYDDNRNEVILHQCNLQNEEEEDLSMLFFNQGTQILTLKECEGLSNSLLDDFPRSIKLSFLKVLKIDRCRGIEYFLTNKQFLIANQEFESRFLSLWNLEEIKLIELPNFVGLIQNTGATVEPQLPQVAVFSFLRSLSIWGCDKMRKLGLPLSEFQNLEDIKIVNCIEIEEIIEVREEQGQVVSLPKLKKLGLWNLPRLKSICNTAMSCGSIWCIQLAGCPKLKKLPRILTQLPIRLLKLLKKSGWMKNNGGSHWSGSIPLTVIYFNPCLNFIYRSWDKLF</sequence>
<reference evidence="4" key="1">
    <citation type="journal article" date="2018" name="Gigascience">
        <title>Genome assembly of the Pink Ipe (Handroanthus impetiginosus, Bignoniaceae), a highly valued, ecologically keystone Neotropical timber forest tree.</title>
        <authorList>
            <person name="Silva-Junior O.B."/>
            <person name="Grattapaglia D."/>
            <person name="Novaes E."/>
            <person name="Collevatti R.G."/>
        </authorList>
    </citation>
    <scope>NUCLEOTIDE SEQUENCE [LARGE SCALE GENOMIC DNA]</scope>
    <source>
        <strain evidence="4">cv. UFG-1</strain>
    </source>
</reference>
<dbReference type="Proteomes" id="UP000231279">
    <property type="component" value="Unassembled WGS sequence"/>
</dbReference>
<dbReference type="OrthoDB" id="995913at2759"/>
<keyword evidence="4" id="KW-1185">Reference proteome</keyword>
<evidence type="ECO:0000313" key="3">
    <source>
        <dbReference type="EMBL" id="PIN24642.1"/>
    </source>
</evidence>